<evidence type="ECO:0000256" key="8">
    <source>
        <dbReference type="RuleBase" id="RU363111"/>
    </source>
</evidence>
<feature type="transmembrane region" description="Helical" evidence="8">
    <location>
        <begin position="58"/>
        <end position="78"/>
    </location>
</feature>
<dbReference type="Pfam" id="PF04178">
    <property type="entry name" value="Got1"/>
    <property type="match status" value="1"/>
</dbReference>
<evidence type="ECO:0000313" key="10">
    <source>
        <dbReference type="Proteomes" id="UP000688137"/>
    </source>
</evidence>
<evidence type="ECO:0000256" key="4">
    <source>
        <dbReference type="ARBA" id="ARBA00022927"/>
    </source>
</evidence>
<reference evidence="9" key="1">
    <citation type="submission" date="2021-01" db="EMBL/GenBank/DDBJ databases">
        <authorList>
            <consortium name="Genoscope - CEA"/>
            <person name="William W."/>
        </authorList>
    </citation>
    <scope>NUCLEOTIDE SEQUENCE</scope>
</reference>
<evidence type="ECO:0000256" key="3">
    <source>
        <dbReference type="ARBA" id="ARBA00022692"/>
    </source>
</evidence>
<feature type="transmembrane region" description="Helical" evidence="8">
    <location>
        <begin position="29"/>
        <end position="52"/>
    </location>
</feature>
<dbReference type="PANTHER" id="PTHR23137:SF6">
    <property type="entry name" value="VESICLE TRANSPORT PROTEIN"/>
    <property type="match status" value="1"/>
</dbReference>
<evidence type="ECO:0000256" key="6">
    <source>
        <dbReference type="ARBA" id="ARBA00023136"/>
    </source>
</evidence>
<comment type="caution">
    <text evidence="9">The sequence shown here is derived from an EMBL/GenBank/DDBJ whole genome shotgun (WGS) entry which is preliminary data.</text>
</comment>
<dbReference type="GO" id="GO:0015031">
    <property type="term" value="P:protein transport"/>
    <property type="evidence" value="ECO:0007669"/>
    <property type="project" value="UniProtKB-KW"/>
</dbReference>
<dbReference type="GO" id="GO:0016192">
    <property type="term" value="P:vesicle-mediated transport"/>
    <property type="evidence" value="ECO:0007669"/>
    <property type="project" value="InterPro"/>
</dbReference>
<dbReference type="InterPro" id="IPR007305">
    <property type="entry name" value="Vesicle_transpt_Got1/SFT2"/>
</dbReference>
<comment type="subcellular location">
    <subcellularLocation>
        <location evidence="1 8">Membrane</location>
        <topology evidence="1 8">Multi-pass membrane protein</topology>
    </subcellularLocation>
</comment>
<comment type="function">
    <text evidence="8">May be involved in fusion of retrograde transport vesicles derived from an endocytic compartment with the Golgi complex.</text>
</comment>
<organism evidence="9 10">
    <name type="scientific">Paramecium primaurelia</name>
    <dbReference type="NCBI Taxonomy" id="5886"/>
    <lineage>
        <taxon>Eukaryota</taxon>
        <taxon>Sar</taxon>
        <taxon>Alveolata</taxon>
        <taxon>Ciliophora</taxon>
        <taxon>Intramacronucleata</taxon>
        <taxon>Oligohymenophorea</taxon>
        <taxon>Peniculida</taxon>
        <taxon>Parameciidae</taxon>
        <taxon>Paramecium</taxon>
    </lineage>
</organism>
<proteinExistence type="inferred from homology"/>
<keyword evidence="4 8" id="KW-0653">Protein transport</keyword>
<feature type="transmembrane region" description="Helical" evidence="8">
    <location>
        <begin position="116"/>
        <end position="137"/>
    </location>
</feature>
<dbReference type="InterPro" id="IPR011691">
    <property type="entry name" value="Vesicle_transpt_SFT2"/>
</dbReference>
<keyword evidence="6 8" id="KW-0472">Membrane</keyword>
<accession>A0A8S1PWU8</accession>
<evidence type="ECO:0000313" key="9">
    <source>
        <dbReference type="EMBL" id="CAD8107168.1"/>
    </source>
</evidence>
<evidence type="ECO:0000256" key="2">
    <source>
        <dbReference type="ARBA" id="ARBA00022448"/>
    </source>
</evidence>
<name>A0A8S1PWU8_PARPR</name>
<sequence>MKGDYNFFSDKKDDPLDAVCPKLTYQQRLWGFLICSGIGWFLEFCAFISFFQGNGKEFAIIFSIGNLVAILSTLFLSGPKDQCKKMADKSRLISTIIFFSTLTVTLVLAFATDLTFLTLLMTLVQFCAYVWYVLSFIPFGQKILKKFFASCCEFE</sequence>
<evidence type="ECO:0000256" key="5">
    <source>
        <dbReference type="ARBA" id="ARBA00022989"/>
    </source>
</evidence>
<dbReference type="PANTHER" id="PTHR23137">
    <property type="entry name" value="VESICLE TRANSPORT PROTEIN-RELATED"/>
    <property type="match status" value="1"/>
</dbReference>
<protein>
    <recommendedName>
        <fullName evidence="8">Vesicle transport protein</fullName>
    </recommendedName>
</protein>
<dbReference type="GO" id="GO:0016020">
    <property type="term" value="C:membrane"/>
    <property type="evidence" value="ECO:0007669"/>
    <property type="project" value="UniProtKB-SubCell"/>
</dbReference>
<dbReference type="GO" id="GO:0005737">
    <property type="term" value="C:cytoplasm"/>
    <property type="evidence" value="ECO:0007669"/>
    <property type="project" value="UniProtKB-ARBA"/>
</dbReference>
<dbReference type="OMA" id="IAAIVWK"/>
<keyword evidence="3 8" id="KW-0812">Transmembrane</keyword>
<comment type="similarity">
    <text evidence="7 8">Belongs to the SFT2 family.</text>
</comment>
<dbReference type="Proteomes" id="UP000688137">
    <property type="component" value="Unassembled WGS sequence"/>
</dbReference>
<keyword evidence="5 8" id="KW-1133">Transmembrane helix</keyword>
<feature type="transmembrane region" description="Helical" evidence="8">
    <location>
        <begin position="90"/>
        <end position="110"/>
    </location>
</feature>
<gene>
    <name evidence="9" type="ORF">PPRIM_AZ9-3.1.T1330031</name>
</gene>
<evidence type="ECO:0000256" key="7">
    <source>
        <dbReference type="ARBA" id="ARBA00025800"/>
    </source>
</evidence>
<evidence type="ECO:0000256" key="1">
    <source>
        <dbReference type="ARBA" id="ARBA00004141"/>
    </source>
</evidence>
<dbReference type="EMBL" id="CAJJDM010000136">
    <property type="protein sequence ID" value="CAD8107168.1"/>
    <property type="molecule type" value="Genomic_DNA"/>
</dbReference>
<dbReference type="AlphaFoldDB" id="A0A8S1PWU8"/>
<dbReference type="GO" id="GO:0012505">
    <property type="term" value="C:endomembrane system"/>
    <property type="evidence" value="ECO:0007669"/>
    <property type="project" value="UniProtKB-ARBA"/>
</dbReference>
<keyword evidence="10" id="KW-1185">Reference proteome</keyword>
<keyword evidence="2 8" id="KW-0813">Transport</keyword>